<evidence type="ECO:0000256" key="1">
    <source>
        <dbReference type="SAM" id="MobiDB-lite"/>
    </source>
</evidence>
<organism evidence="2 3">
    <name type="scientific">Piscinibacter terrae</name>
    <dbReference type="NCBI Taxonomy" id="2496871"/>
    <lineage>
        <taxon>Bacteria</taxon>
        <taxon>Pseudomonadati</taxon>
        <taxon>Pseudomonadota</taxon>
        <taxon>Betaproteobacteria</taxon>
        <taxon>Burkholderiales</taxon>
        <taxon>Sphaerotilaceae</taxon>
        <taxon>Piscinibacter</taxon>
    </lineage>
</organism>
<reference evidence="2 3" key="1">
    <citation type="submission" date="2018-08" db="EMBL/GenBank/DDBJ databases">
        <authorList>
            <person name="Khan S.A."/>
            <person name="Jeon C.O."/>
            <person name="Chun B.H."/>
            <person name="Jeong S.E."/>
        </authorList>
    </citation>
    <scope>NUCLEOTIDE SEQUENCE [LARGE SCALE GENOMIC DNA]</scope>
    <source>
        <strain evidence="2 3">S-16</strain>
    </source>
</reference>
<sequence length="387" mass="43225">MEPDECGQRGDDMALDDIPETDDPYELISRAAALEFGAPERSSLLDRAIVLADRSGSQRAQFDARMARVEDATFGGDPEIALAHFAWCKKLAAQDAEYMTFEMRWYHKYVSMGMASFARISQRQIDAIDADMMALYKEEGISLRPVYTCRVHRLQQQGRVAEARQAWDEAMTHRRDAYADCAACEKSRLITLLLSEERYDEVVRVAEPIVAGQLKCAEVPHTVLPRVMQALNRLGDAQQAEALADRSYRLIRSNPNFLSSTCTHVHHRVALGQFDKAASLLLRHAPWALACRDDLDRLEYANTLGLVLRLGRDQRKTRSASLPKLADVVDQFLGAAQPGASPADYDLLLQRVDRAGQAMSAALDARNGNSFFARAWGVCKFQSNALT</sequence>
<evidence type="ECO:0008006" key="4">
    <source>
        <dbReference type="Google" id="ProtNLM"/>
    </source>
</evidence>
<dbReference type="AlphaFoldDB" id="A0A3N7HJA3"/>
<proteinExistence type="predicted"/>
<evidence type="ECO:0000313" key="3">
    <source>
        <dbReference type="Proteomes" id="UP000267464"/>
    </source>
</evidence>
<dbReference type="EMBL" id="QUSW01000010">
    <property type="protein sequence ID" value="RQP21593.1"/>
    <property type="molecule type" value="Genomic_DNA"/>
</dbReference>
<comment type="caution">
    <text evidence="2">The sequence shown here is derived from an EMBL/GenBank/DDBJ whole genome shotgun (WGS) entry which is preliminary data.</text>
</comment>
<name>A0A3N7HJA3_9BURK</name>
<feature type="region of interest" description="Disordered" evidence="1">
    <location>
        <begin position="1"/>
        <end position="20"/>
    </location>
</feature>
<evidence type="ECO:0000313" key="2">
    <source>
        <dbReference type="EMBL" id="RQP21593.1"/>
    </source>
</evidence>
<reference evidence="2 3" key="2">
    <citation type="submission" date="2018-12" db="EMBL/GenBank/DDBJ databases">
        <title>Rhizobacter gummiphilus sp. nov., a rubber-degrading bacterium isolated from the soil of a botanical garden in Japan.</title>
        <authorList>
            <person name="Shunsuke S.S."/>
        </authorList>
    </citation>
    <scope>NUCLEOTIDE SEQUENCE [LARGE SCALE GENOMIC DNA]</scope>
    <source>
        <strain evidence="2 3">S-16</strain>
    </source>
</reference>
<keyword evidence="3" id="KW-1185">Reference proteome</keyword>
<feature type="compositionally biased region" description="Basic and acidic residues" evidence="1">
    <location>
        <begin position="1"/>
        <end position="12"/>
    </location>
</feature>
<accession>A0A3N7HJA3</accession>
<protein>
    <recommendedName>
        <fullName evidence="4">Tetratricopeptide repeat protein</fullName>
    </recommendedName>
</protein>
<gene>
    <name evidence="2" type="ORF">DZC73_27175</name>
</gene>
<dbReference type="Proteomes" id="UP000267464">
    <property type="component" value="Unassembled WGS sequence"/>
</dbReference>